<organism evidence="1 2">
    <name type="scientific">Tritrichomonas foetus</name>
    <dbReference type="NCBI Taxonomy" id="1144522"/>
    <lineage>
        <taxon>Eukaryota</taxon>
        <taxon>Metamonada</taxon>
        <taxon>Parabasalia</taxon>
        <taxon>Tritrichomonadida</taxon>
        <taxon>Tritrichomonadidae</taxon>
        <taxon>Tritrichomonas</taxon>
    </lineage>
</organism>
<dbReference type="VEuPathDB" id="TrichDB:TRFO_22709"/>
<proteinExistence type="predicted"/>
<protein>
    <submittedName>
        <fullName evidence="1">Uncharacterized protein</fullName>
    </submittedName>
</protein>
<evidence type="ECO:0000313" key="2">
    <source>
        <dbReference type="Proteomes" id="UP000179807"/>
    </source>
</evidence>
<dbReference type="GeneID" id="94837415"/>
<name>A0A1J4KCC6_9EUKA</name>
<dbReference type="OrthoDB" id="10612166at2759"/>
<reference evidence="1" key="1">
    <citation type="submission" date="2016-10" db="EMBL/GenBank/DDBJ databases">
        <authorList>
            <person name="Benchimol M."/>
            <person name="Almeida L.G."/>
            <person name="Vasconcelos A.T."/>
            <person name="Perreira-Neves A."/>
            <person name="Rosa I.A."/>
            <person name="Tasca T."/>
            <person name="Bogo M.R."/>
            <person name="de Souza W."/>
        </authorList>
    </citation>
    <scope>NUCLEOTIDE SEQUENCE [LARGE SCALE GENOMIC DNA]</scope>
    <source>
        <strain evidence="1">K</strain>
    </source>
</reference>
<dbReference type="Proteomes" id="UP000179807">
    <property type="component" value="Unassembled WGS sequence"/>
</dbReference>
<accession>A0A1J4KCC6</accession>
<evidence type="ECO:0000313" key="1">
    <source>
        <dbReference type="EMBL" id="OHT08634.1"/>
    </source>
</evidence>
<dbReference type="AlphaFoldDB" id="A0A1J4KCC6"/>
<sequence>MYHENSFGLRQSPSLAEALHQTPQLGQQWLCSPGGSTPNAFSQTNIKSIIGSSSQNVSGPIVRCSPVVIEEVNSQPPQRISPQSIFTDQKRLAEMEKKLCEQVDMTLKMHYKRMKGKLKMVKSRVQQNDISIHRIQELVDTVSEHMNDVDFYKPVVIQQIPMITYDLPPPNSRTHHRKITWRKSSQSKHIISQEGSISQTISSFDS</sequence>
<gene>
    <name evidence="1" type="ORF">TRFO_22709</name>
</gene>
<dbReference type="RefSeq" id="XP_068361770.1">
    <property type="nucleotide sequence ID" value="XM_068502711.1"/>
</dbReference>
<dbReference type="EMBL" id="MLAK01000661">
    <property type="protein sequence ID" value="OHT08634.1"/>
    <property type="molecule type" value="Genomic_DNA"/>
</dbReference>
<keyword evidence="2" id="KW-1185">Reference proteome</keyword>
<comment type="caution">
    <text evidence="1">The sequence shown here is derived from an EMBL/GenBank/DDBJ whole genome shotgun (WGS) entry which is preliminary data.</text>
</comment>